<feature type="compositionally biased region" description="Basic and acidic residues" evidence="2">
    <location>
        <begin position="8"/>
        <end position="27"/>
    </location>
</feature>
<proteinExistence type="predicted"/>
<evidence type="ECO:0000256" key="2">
    <source>
        <dbReference type="SAM" id="MobiDB-lite"/>
    </source>
</evidence>
<organism evidence="3 4">
    <name type="scientific">Klebsormidium nitens</name>
    <name type="common">Green alga</name>
    <name type="synonym">Ulothrix nitens</name>
    <dbReference type="NCBI Taxonomy" id="105231"/>
    <lineage>
        <taxon>Eukaryota</taxon>
        <taxon>Viridiplantae</taxon>
        <taxon>Streptophyta</taxon>
        <taxon>Klebsormidiophyceae</taxon>
        <taxon>Klebsormidiales</taxon>
        <taxon>Klebsormidiaceae</taxon>
        <taxon>Klebsormidium</taxon>
    </lineage>
</organism>
<name>A0A1Y1IJL8_KLENI</name>
<evidence type="ECO:0000313" key="4">
    <source>
        <dbReference type="Proteomes" id="UP000054558"/>
    </source>
</evidence>
<dbReference type="OMA" id="HWSPPQP"/>
<dbReference type="Gene3D" id="2.60.120.620">
    <property type="entry name" value="q2cbj1_9rhob like domain"/>
    <property type="match status" value="1"/>
</dbReference>
<dbReference type="PANTHER" id="PTHR20883:SF49">
    <property type="entry name" value="PHYTANOYL-COA DIOXYGENASE"/>
    <property type="match status" value="1"/>
</dbReference>
<accession>A0A1Y1IJL8</accession>
<sequence>MQAITEDASPRSEHKDSKRLVNRDKGEQIGTVNNVEKQSPGKLQKNIKHVVKNEAEGEASKQLDGRWKEAVDTEVKVSLKQLLQFERTGHVLVRQLVPEEAMEECAEEIWAAAREQELEAYRHRVAVLCPGVDASSVSNIEQALAVLAEHATDELGFLQMFNLHRYSRTVRELVTSPRLARVAADLLGASKVRLYQDCLFLKQPGFGATNWHSDLNMVPLDTNAFVTLWIPLRAMDEDDSGLLFASGSHRDFSLAYWQDLEGMEDLERREYLLEDHGALDLGDATCHHGWCLHYASPQPEDSDARAALSISYFADGARVLDTRHARRKPHDEDAWSFRGWRQALREGDLANHPLLPLVYPAALNDRKDVTKRKKTRR</sequence>
<protein>
    <recommendedName>
        <fullName evidence="5">Phytanoyl-CoA dioxygenase</fullName>
    </recommendedName>
</protein>
<feature type="region of interest" description="Disordered" evidence="2">
    <location>
        <begin position="1"/>
        <end position="43"/>
    </location>
</feature>
<dbReference type="EMBL" id="DF237410">
    <property type="protein sequence ID" value="GAQ88817.1"/>
    <property type="molecule type" value="Genomic_DNA"/>
</dbReference>
<dbReference type="PANTHER" id="PTHR20883">
    <property type="entry name" value="PHYTANOYL-COA DIOXYGENASE DOMAIN CONTAINING 1"/>
    <property type="match status" value="1"/>
</dbReference>
<dbReference type="AlphaFoldDB" id="A0A1Y1IJL8"/>
<dbReference type="InterPro" id="IPR008775">
    <property type="entry name" value="Phytyl_CoA_dOase-like"/>
</dbReference>
<dbReference type="Proteomes" id="UP000054558">
    <property type="component" value="Unassembled WGS sequence"/>
</dbReference>
<reference evidence="3 4" key="1">
    <citation type="journal article" date="2014" name="Nat. Commun.">
        <title>Klebsormidium flaccidum genome reveals primary factors for plant terrestrial adaptation.</title>
        <authorList>
            <person name="Hori K."/>
            <person name="Maruyama F."/>
            <person name="Fujisawa T."/>
            <person name="Togashi T."/>
            <person name="Yamamoto N."/>
            <person name="Seo M."/>
            <person name="Sato S."/>
            <person name="Yamada T."/>
            <person name="Mori H."/>
            <person name="Tajima N."/>
            <person name="Moriyama T."/>
            <person name="Ikeuchi M."/>
            <person name="Watanabe M."/>
            <person name="Wada H."/>
            <person name="Kobayashi K."/>
            <person name="Saito M."/>
            <person name="Masuda T."/>
            <person name="Sasaki-Sekimoto Y."/>
            <person name="Mashiguchi K."/>
            <person name="Awai K."/>
            <person name="Shimojima M."/>
            <person name="Masuda S."/>
            <person name="Iwai M."/>
            <person name="Nobusawa T."/>
            <person name="Narise T."/>
            <person name="Kondo S."/>
            <person name="Saito H."/>
            <person name="Sato R."/>
            <person name="Murakawa M."/>
            <person name="Ihara Y."/>
            <person name="Oshima-Yamada Y."/>
            <person name="Ohtaka K."/>
            <person name="Satoh M."/>
            <person name="Sonobe K."/>
            <person name="Ishii M."/>
            <person name="Ohtani R."/>
            <person name="Kanamori-Sato M."/>
            <person name="Honoki R."/>
            <person name="Miyazaki D."/>
            <person name="Mochizuki H."/>
            <person name="Umetsu J."/>
            <person name="Higashi K."/>
            <person name="Shibata D."/>
            <person name="Kamiya Y."/>
            <person name="Sato N."/>
            <person name="Nakamura Y."/>
            <person name="Tabata S."/>
            <person name="Ida S."/>
            <person name="Kurokawa K."/>
            <person name="Ohta H."/>
        </authorList>
    </citation>
    <scope>NUCLEOTIDE SEQUENCE [LARGE SCALE GENOMIC DNA]</scope>
    <source>
        <strain evidence="3 4">NIES-2285</strain>
    </source>
</reference>
<dbReference type="OrthoDB" id="445007at2759"/>
<evidence type="ECO:0000256" key="1">
    <source>
        <dbReference type="ARBA" id="ARBA00001962"/>
    </source>
</evidence>
<dbReference type="Pfam" id="PF05721">
    <property type="entry name" value="PhyH"/>
    <property type="match status" value="1"/>
</dbReference>
<keyword evidence="4" id="KW-1185">Reference proteome</keyword>
<dbReference type="SUPFAM" id="SSF51197">
    <property type="entry name" value="Clavaminate synthase-like"/>
    <property type="match status" value="1"/>
</dbReference>
<gene>
    <name evidence="3" type="ORF">KFL_004610120</name>
</gene>
<evidence type="ECO:0000313" key="3">
    <source>
        <dbReference type="EMBL" id="GAQ88817.1"/>
    </source>
</evidence>
<comment type="cofactor">
    <cofactor evidence="1">
        <name>Fe cation</name>
        <dbReference type="ChEBI" id="CHEBI:24875"/>
    </cofactor>
</comment>
<evidence type="ECO:0008006" key="5">
    <source>
        <dbReference type="Google" id="ProtNLM"/>
    </source>
</evidence>